<dbReference type="InterPro" id="IPR011044">
    <property type="entry name" value="Quino_amine_DH_bsu"/>
</dbReference>
<evidence type="ECO:0008006" key="4">
    <source>
        <dbReference type="Google" id="ProtNLM"/>
    </source>
</evidence>
<keyword evidence="3" id="KW-1185">Reference proteome</keyword>
<evidence type="ECO:0000313" key="3">
    <source>
        <dbReference type="Proteomes" id="UP000603200"/>
    </source>
</evidence>
<dbReference type="SUPFAM" id="SSF50969">
    <property type="entry name" value="YVTN repeat-like/Quinoprotein amine dehydrogenase"/>
    <property type="match status" value="1"/>
</dbReference>
<sequence>MLGAGADGAGPDEELTGRPGRRRFRRLALLAAAGLVSAGLVAACSPLHPSAPDRSAHPTGPRADLPAASTASLSTVDSPVADPAPLPDRPLARAAFLYSRCNPINVEDENCRFRLVLTDGSQYTLPKSVMHEGPGPISPDGAFLMLYDESDGLVLRRLDSGTSRRVALPDHLAAWGPVSWSPDARWAAVSADSPDGQKVAVVDIVNARLVEDPAAADDAQLVAVSAHGDLIWAKPANTGATTVHWIVGGRQPRVVDADLRSHLRPGEIVNPTGWPGEVMLGDGITAVVPIIRAGGDAPWADGDAILLVDLTTGVVRHRLDLPANTARVRLHSSGCGLGPNALVQFEGGDPTTGQQPADPTDPTDMVALDPWTGARGSVYRLPPEGFPLLIC</sequence>
<gene>
    <name evidence="2" type="ORF">Ahu01nite_001790</name>
</gene>
<dbReference type="Proteomes" id="UP000603200">
    <property type="component" value="Unassembled WGS sequence"/>
</dbReference>
<comment type="caution">
    <text evidence="2">The sequence shown here is derived from an EMBL/GenBank/DDBJ whole genome shotgun (WGS) entry which is preliminary data.</text>
</comment>
<organism evidence="2 3">
    <name type="scientific">Winogradskya humida</name>
    <dbReference type="NCBI Taxonomy" id="113566"/>
    <lineage>
        <taxon>Bacteria</taxon>
        <taxon>Bacillati</taxon>
        <taxon>Actinomycetota</taxon>
        <taxon>Actinomycetes</taxon>
        <taxon>Micromonosporales</taxon>
        <taxon>Micromonosporaceae</taxon>
        <taxon>Winogradskya</taxon>
    </lineage>
</organism>
<reference evidence="2 3" key="1">
    <citation type="submission" date="2021-01" db="EMBL/GenBank/DDBJ databases">
        <title>Whole genome shotgun sequence of Actinoplanes humidus NBRC 14915.</title>
        <authorList>
            <person name="Komaki H."/>
            <person name="Tamura T."/>
        </authorList>
    </citation>
    <scope>NUCLEOTIDE SEQUENCE [LARGE SCALE GENOMIC DNA]</scope>
    <source>
        <strain evidence="2 3">NBRC 14915</strain>
    </source>
</reference>
<dbReference type="Gene3D" id="2.120.10.30">
    <property type="entry name" value="TolB, C-terminal domain"/>
    <property type="match status" value="1"/>
</dbReference>
<proteinExistence type="predicted"/>
<accession>A0ABQ3ZFP7</accession>
<evidence type="ECO:0000256" key="1">
    <source>
        <dbReference type="SAM" id="MobiDB-lite"/>
    </source>
</evidence>
<feature type="region of interest" description="Disordered" evidence="1">
    <location>
        <begin position="50"/>
        <end position="84"/>
    </location>
</feature>
<name>A0ABQ3ZFP7_9ACTN</name>
<dbReference type="InterPro" id="IPR011042">
    <property type="entry name" value="6-blade_b-propeller_TolB-like"/>
</dbReference>
<evidence type="ECO:0000313" key="2">
    <source>
        <dbReference type="EMBL" id="GIE17077.1"/>
    </source>
</evidence>
<protein>
    <recommendedName>
        <fullName evidence="4">WD40 repeat protein</fullName>
    </recommendedName>
</protein>
<dbReference type="EMBL" id="BOMN01000001">
    <property type="protein sequence ID" value="GIE17077.1"/>
    <property type="molecule type" value="Genomic_DNA"/>
</dbReference>